<protein>
    <recommendedName>
        <fullName evidence="1">Glycosyl transferase family 1 domain-containing protein</fullName>
    </recommendedName>
</protein>
<evidence type="ECO:0000259" key="1">
    <source>
        <dbReference type="Pfam" id="PF00534"/>
    </source>
</evidence>
<keyword evidence="3" id="KW-1185">Reference proteome</keyword>
<evidence type="ECO:0000313" key="3">
    <source>
        <dbReference type="Proteomes" id="UP000644699"/>
    </source>
</evidence>
<dbReference type="PANTHER" id="PTHR46656">
    <property type="entry name" value="PUTATIVE-RELATED"/>
    <property type="match status" value="1"/>
</dbReference>
<dbReference type="InterPro" id="IPR001296">
    <property type="entry name" value="Glyco_trans_1"/>
</dbReference>
<proteinExistence type="predicted"/>
<reference evidence="2" key="2">
    <citation type="submission" date="2020-09" db="EMBL/GenBank/DDBJ databases">
        <authorList>
            <person name="Sun Q."/>
            <person name="Zhou Y."/>
        </authorList>
    </citation>
    <scope>NUCLEOTIDE SEQUENCE</scope>
    <source>
        <strain evidence="2">CGMCC 1.15367</strain>
    </source>
</reference>
<dbReference type="Pfam" id="PF00534">
    <property type="entry name" value="Glycos_transf_1"/>
    <property type="match status" value="1"/>
</dbReference>
<dbReference type="Gene3D" id="3.40.50.2000">
    <property type="entry name" value="Glycogen Phosphorylase B"/>
    <property type="match status" value="1"/>
</dbReference>
<dbReference type="PANTHER" id="PTHR46656:SF3">
    <property type="entry name" value="PUTATIVE-RELATED"/>
    <property type="match status" value="1"/>
</dbReference>
<dbReference type="GO" id="GO:0016757">
    <property type="term" value="F:glycosyltransferase activity"/>
    <property type="evidence" value="ECO:0007669"/>
    <property type="project" value="InterPro"/>
</dbReference>
<comment type="caution">
    <text evidence="2">The sequence shown here is derived from an EMBL/GenBank/DDBJ whole genome shotgun (WGS) entry which is preliminary data.</text>
</comment>
<accession>A0A917A363</accession>
<dbReference type="EMBL" id="BMIQ01000014">
    <property type="protein sequence ID" value="GGE24498.1"/>
    <property type="molecule type" value="Genomic_DNA"/>
</dbReference>
<reference evidence="2" key="1">
    <citation type="journal article" date="2014" name="Int. J. Syst. Evol. Microbiol.">
        <title>Complete genome sequence of Corynebacterium casei LMG S-19264T (=DSM 44701T), isolated from a smear-ripened cheese.</title>
        <authorList>
            <consortium name="US DOE Joint Genome Institute (JGI-PGF)"/>
            <person name="Walter F."/>
            <person name="Albersmeier A."/>
            <person name="Kalinowski J."/>
            <person name="Ruckert C."/>
        </authorList>
    </citation>
    <scope>NUCLEOTIDE SEQUENCE</scope>
    <source>
        <strain evidence="2">CGMCC 1.15367</strain>
    </source>
</reference>
<gene>
    <name evidence="2" type="ORF">GCM10011390_49920</name>
</gene>
<feature type="domain" description="Glycosyl transferase family 1" evidence="1">
    <location>
        <begin position="277"/>
        <end position="387"/>
    </location>
</feature>
<dbReference type="AlphaFoldDB" id="A0A917A363"/>
<organism evidence="2 3">
    <name type="scientific">Aureimonas endophytica</name>
    <dbReference type="NCBI Taxonomy" id="2027858"/>
    <lineage>
        <taxon>Bacteria</taxon>
        <taxon>Pseudomonadati</taxon>
        <taxon>Pseudomonadota</taxon>
        <taxon>Alphaproteobacteria</taxon>
        <taxon>Hyphomicrobiales</taxon>
        <taxon>Aurantimonadaceae</taxon>
        <taxon>Aureimonas</taxon>
    </lineage>
</organism>
<evidence type="ECO:0000313" key="2">
    <source>
        <dbReference type="EMBL" id="GGE24498.1"/>
    </source>
</evidence>
<sequence>MQGMLGEIAHLTRLKARRAVNRLGGGLRRSAWRIGRRYRRPTPIIAEATLLIGYIDAHLGLGQSLRDLAKALATTSEPFAIYPFGIGVEGRRGAPYMPERYDRSNAYAINVVELAANQLPALFAHLSPDRFDRSYNILRTYWELSRVPEEWRAALEPIDEIWAPNRFVAESFRAVFDRTITIIPPCVQRPDWTRSDPRRFLDPPERFHFLFSFDYHSYPQRKNPEGVLRAFLRAFPDPETPVGLVIKSTGAAAHYPEIKRELHGAMRQDPRIRIVDGNISRDEMLSLIEASNCYVSLHRSEGFGLGMAEAMMLGKPVIGTGYSGNADFVREATGFPVRYELRPLRNGEYVHWQGQVWAEPDEADAAAAMRRVFEDRVEAERRAEAGRDFVQEHYGAENVGRLAAARLAAIRSGAI</sequence>
<dbReference type="SUPFAM" id="SSF53756">
    <property type="entry name" value="UDP-Glycosyltransferase/glycogen phosphorylase"/>
    <property type="match status" value="1"/>
</dbReference>
<name>A0A917A363_9HYPH</name>
<dbReference type="CDD" id="cd03801">
    <property type="entry name" value="GT4_PimA-like"/>
    <property type="match status" value="1"/>
</dbReference>
<dbReference type="Proteomes" id="UP000644699">
    <property type="component" value="Unassembled WGS sequence"/>
</dbReference>